<reference evidence="2 3" key="1">
    <citation type="journal article" date="2013" name="Front. Plant Sci.">
        <title>The Reference Genome of the Halophytic Plant Eutrema salsugineum.</title>
        <authorList>
            <person name="Yang R."/>
            <person name="Jarvis D.E."/>
            <person name="Chen H."/>
            <person name="Beilstein M.A."/>
            <person name="Grimwood J."/>
            <person name="Jenkins J."/>
            <person name="Shu S."/>
            <person name="Prochnik S."/>
            <person name="Xin M."/>
            <person name="Ma C."/>
            <person name="Schmutz J."/>
            <person name="Wing R.A."/>
            <person name="Mitchell-Olds T."/>
            <person name="Schumaker K.S."/>
            <person name="Wang X."/>
        </authorList>
    </citation>
    <scope>NUCLEOTIDE SEQUENCE [LARGE SCALE GENOMIC DNA]</scope>
</reference>
<dbReference type="PANTHER" id="PTHR31170:SF21">
    <property type="match status" value="1"/>
</dbReference>
<dbReference type="STRING" id="72664.V4LUA5"/>
<gene>
    <name evidence="2" type="ORF">EUTSA_v10028028mg</name>
</gene>
<dbReference type="Proteomes" id="UP000030689">
    <property type="component" value="Unassembled WGS sequence"/>
</dbReference>
<dbReference type="PANTHER" id="PTHR31170">
    <property type="entry name" value="BNAC04G53230D PROTEIN"/>
    <property type="match status" value="1"/>
</dbReference>
<name>V4LUA5_EUTSA</name>
<evidence type="ECO:0000313" key="3">
    <source>
        <dbReference type="Proteomes" id="UP000030689"/>
    </source>
</evidence>
<dbReference type="AlphaFoldDB" id="V4LUA5"/>
<evidence type="ECO:0000313" key="2">
    <source>
        <dbReference type="EMBL" id="ESQ47419.1"/>
    </source>
</evidence>
<dbReference type="Pfam" id="PF03140">
    <property type="entry name" value="DUF247"/>
    <property type="match status" value="1"/>
</dbReference>
<keyword evidence="1" id="KW-1133">Transmembrane helix</keyword>
<sequence>MGNVLSVRVGQQFYGYSPNHITSNVAFMGCLMNDEAGARLLREKGIMENSFEMDQQLSRFFKNIGKDAAFDISESYLAEVFQGELAHNFFGSPWTSVATCAALVILGLTIIQTFFTVYSYFRIHGKMNRK</sequence>
<keyword evidence="1" id="KW-0472">Membrane</keyword>
<keyword evidence="3" id="KW-1185">Reference proteome</keyword>
<organism evidence="2 3">
    <name type="scientific">Eutrema salsugineum</name>
    <name type="common">Saltwater cress</name>
    <name type="synonym">Sisymbrium salsugineum</name>
    <dbReference type="NCBI Taxonomy" id="72664"/>
    <lineage>
        <taxon>Eukaryota</taxon>
        <taxon>Viridiplantae</taxon>
        <taxon>Streptophyta</taxon>
        <taxon>Embryophyta</taxon>
        <taxon>Tracheophyta</taxon>
        <taxon>Spermatophyta</taxon>
        <taxon>Magnoliopsida</taxon>
        <taxon>eudicotyledons</taxon>
        <taxon>Gunneridae</taxon>
        <taxon>Pentapetalae</taxon>
        <taxon>rosids</taxon>
        <taxon>malvids</taxon>
        <taxon>Brassicales</taxon>
        <taxon>Brassicaceae</taxon>
        <taxon>Eutremeae</taxon>
        <taxon>Eutrema</taxon>
    </lineage>
</organism>
<keyword evidence="1" id="KW-0812">Transmembrane</keyword>
<evidence type="ECO:0000256" key="1">
    <source>
        <dbReference type="SAM" id="Phobius"/>
    </source>
</evidence>
<protein>
    <submittedName>
        <fullName evidence="2">Uncharacterized protein</fullName>
    </submittedName>
</protein>
<dbReference type="EMBL" id="KI517416">
    <property type="protein sequence ID" value="ESQ47419.1"/>
    <property type="molecule type" value="Genomic_DNA"/>
</dbReference>
<feature type="transmembrane region" description="Helical" evidence="1">
    <location>
        <begin position="94"/>
        <end position="121"/>
    </location>
</feature>
<accession>V4LUA5</accession>
<dbReference type="InterPro" id="IPR004158">
    <property type="entry name" value="DUF247_pln"/>
</dbReference>
<dbReference type="Gramene" id="ESQ47419">
    <property type="protein sequence ID" value="ESQ47419"/>
    <property type="gene ID" value="EUTSA_v10028028mg"/>
</dbReference>
<dbReference type="KEGG" id="eus:EUTSA_v10028028mg"/>
<proteinExistence type="predicted"/>
<dbReference type="OMA" id="MENSFEM"/>